<comment type="caution">
    <text evidence="2">The sequence shown here is derived from an EMBL/GenBank/DDBJ whole genome shotgun (WGS) entry which is preliminary data.</text>
</comment>
<sequence>MARRRRARVGRAPPSTPAQSAVTTGWLTAVIAEVLVIFPLYGWLSSGGSEPLDRFLAAYVPILPFLGGALLVGTLPPMIVASALARRFEVPLMRAPVLWAHLSAD</sequence>
<dbReference type="STRING" id="1123501.Wenmar_02648"/>
<proteinExistence type="predicted"/>
<evidence type="ECO:0000256" key="1">
    <source>
        <dbReference type="SAM" id="Phobius"/>
    </source>
</evidence>
<dbReference type="EMBL" id="AONG01000012">
    <property type="protein sequence ID" value="KIQ68916.1"/>
    <property type="molecule type" value="Genomic_DNA"/>
</dbReference>
<feature type="transmembrane region" description="Helical" evidence="1">
    <location>
        <begin position="21"/>
        <end position="44"/>
    </location>
</feature>
<organism evidence="2 3">
    <name type="scientific">Wenxinia marina DSM 24838</name>
    <dbReference type="NCBI Taxonomy" id="1123501"/>
    <lineage>
        <taxon>Bacteria</taxon>
        <taxon>Pseudomonadati</taxon>
        <taxon>Pseudomonadota</taxon>
        <taxon>Alphaproteobacteria</taxon>
        <taxon>Rhodobacterales</taxon>
        <taxon>Roseobacteraceae</taxon>
        <taxon>Wenxinia</taxon>
    </lineage>
</organism>
<keyword evidence="1" id="KW-0472">Membrane</keyword>
<protein>
    <submittedName>
        <fullName evidence="2">Uncharacterized protein</fullName>
    </submittedName>
</protein>
<reference evidence="2 3" key="1">
    <citation type="submission" date="2013-01" db="EMBL/GenBank/DDBJ databases">
        <authorList>
            <person name="Fiebig A."/>
            <person name="Goeker M."/>
            <person name="Klenk H.-P.P."/>
        </authorList>
    </citation>
    <scope>NUCLEOTIDE SEQUENCE [LARGE SCALE GENOMIC DNA]</scope>
    <source>
        <strain evidence="2 3">DSM 24838</strain>
    </source>
</reference>
<keyword evidence="1" id="KW-1133">Transmembrane helix</keyword>
<dbReference type="Proteomes" id="UP000035100">
    <property type="component" value="Unassembled WGS sequence"/>
</dbReference>
<accession>A0A0D0PBS9</accession>
<evidence type="ECO:0000313" key="2">
    <source>
        <dbReference type="EMBL" id="KIQ68916.1"/>
    </source>
</evidence>
<dbReference type="AlphaFoldDB" id="A0A0D0PBS9"/>
<keyword evidence="1" id="KW-0812">Transmembrane</keyword>
<name>A0A0D0PBS9_9RHOB</name>
<feature type="transmembrane region" description="Helical" evidence="1">
    <location>
        <begin position="56"/>
        <end position="84"/>
    </location>
</feature>
<keyword evidence="3" id="KW-1185">Reference proteome</keyword>
<evidence type="ECO:0000313" key="3">
    <source>
        <dbReference type="Proteomes" id="UP000035100"/>
    </source>
</evidence>
<gene>
    <name evidence="2" type="ORF">Wenmar_02648</name>
</gene>
<dbReference type="RefSeq" id="WP_018301549.1">
    <property type="nucleotide sequence ID" value="NZ_KB902277.1"/>
</dbReference>